<evidence type="ECO:0000313" key="2">
    <source>
        <dbReference type="EMBL" id="KAK4016428.1"/>
    </source>
</evidence>
<sequence>MKQESISKQRCVGHRQRTGEANPDEKGEIDHKDVLSVATALDMLLDLTMNVWELTDKIFRLQHGPINISLGAFRAINLWLIYIQGPWTRKE</sequence>
<accession>A0ABQ9ZU31</accession>
<gene>
    <name evidence="2" type="ORF">OUZ56_031379</name>
</gene>
<feature type="region of interest" description="Disordered" evidence="1">
    <location>
        <begin position="1"/>
        <end position="28"/>
    </location>
</feature>
<dbReference type="EMBL" id="JAOYFB010000005">
    <property type="protein sequence ID" value="KAK4016428.1"/>
    <property type="molecule type" value="Genomic_DNA"/>
</dbReference>
<proteinExistence type="predicted"/>
<name>A0ABQ9ZU31_9CRUS</name>
<protein>
    <submittedName>
        <fullName evidence="2">Uncharacterized protein</fullName>
    </submittedName>
</protein>
<reference evidence="2 3" key="1">
    <citation type="journal article" date="2023" name="Nucleic Acids Res.">
        <title>The hologenome of Daphnia magna reveals possible DNA methylation and microbiome-mediated evolution of the host genome.</title>
        <authorList>
            <person name="Chaturvedi A."/>
            <person name="Li X."/>
            <person name="Dhandapani V."/>
            <person name="Marshall H."/>
            <person name="Kissane S."/>
            <person name="Cuenca-Cambronero M."/>
            <person name="Asole G."/>
            <person name="Calvet F."/>
            <person name="Ruiz-Romero M."/>
            <person name="Marangio P."/>
            <person name="Guigo R."/>
            <person name="Rago D."/>
            <person name="Mirbahai L."/>
            <person name="Eastwood N."/>
            <person name="Colbourne J.K."/>
            <person name="Zhou J."/>
            <person name="Mallon E."/>
            <person name="Orsini L."/>
        </authorList>
    </citation>
    <scope>NUCLEOTIDE SEQUENCE [LARGE SCALE GENOMIC DNA]</scope>
    <source>
        <strain evidence="2">LRV0_1</strain>
    </source>
</reference>
<comment type="caution">
    <text evidence="2">The sequence shown here is derived from an EMBL/GenBank/DDBJ whole genome shotgun (WGS) entry which is preliminary data.</text>
</comment>
<keyword evidence="3" id="KW-1185">Reference proteome</keyword>
<organism evidence="2 3">
    <name type="scientific">Daphnia magna</name>
    <dbReference type="NCBI Taxonomy" id="35525"/>
    <lineage>
        <taxon>Eukaryota</taxon>
        <taxon>Metazoa</taxon>
        <taxon>Ecdysozoa</taxon>
        <taxon>Arthropoda</taxon>
        <taxon>Crustacea</taxon>
        <taxon>Branchiopoda</taxon>
        <taxon>Diplostraca</taxon>
        <taxon>Cladocera</taxon>
        <taxon>Anomopoda</taxon>
        <taxon>Daphniidae</taxon>
        <taxon>Daphnia</taxon>
    </lineage>
</organism>
<evidence type="ECO:0000256" key="1">
    <source>
        <dbReference type="SAM" id="MobiDB-lite"/>
    </source>
</evidence>
<evidence type="ECO:0000313" key="3">
    <source>
        <dbReference type="Proteomes" id="UP001234178"/>
    </source>
</evidence>
<dbReference type="Proteomes" id="UP001234178">
    <property type="component" value="Unassembled WGS sequence"/>
</dbReference>